<evidence type="ECO:0000313" key="3">
    <source>
        <dbReference type="Proteomes" id="UP000239736"/>
    </source>
</evidence>
<dbReference type="EMBL" id="PRDS01000010">
    <property type="protein sequence ID" value="PPB79665.1"/>
    <property type="molecule type" value="Genomic_DNA"/>
</dbReference>
<dbReference type="AlphaFoldDB" id="A0A2S5JEE8"/>
<evidence type="ECO:0000256" key="1">
    <source>
        <dbReference type="SAM" id="MobiDB-lite"/>
    </source>
</evidence>
<keyword evidence="3" id="KW-1185">Reference proteome</keyword>
<accession>A0A2S5JEE8</accession>
<dbReference type="RefSeq" id="WP_104072470.1">
    <property type="nucleotide sequence ID" value="NZ_PRDS01000010.1"/>
</dbReference>
<dbReference type="Proteomes" id="UP000239736">
    <property type="component" value="Unassembled WGS sequence"/>
</dbReference>
<organism evidence="2 3">
    <name type="scientific">Albidovulum inexpectatum</name>
    <dbReference type="NCBI Taxonomy" id="196587"/>
    <lineage>
        <taxon>Bacteria</taxon>
        <taxon>Pseudomonadati</taxon>
        <taxon>Pseudomonadota</taxon>
        <taxon>Alphaproteobacteria</taxon>
        <taxon>Rhodobacterales</taxon>
        <taxon>Paracoccaceae</taxon>
        <taxon>Albidovulum</taxon>
    </lineage>
</organism>
<gene>
    <name evidence="2" type="ORF">LV82_02682</name>
</gene>
<feature type="region of interest" description="Disordered" evidence="1">
    <location>
        <begin position="1"/>
        <end position="22"/>
    </location>
</feature>
<reference evidence="2 3" key="1">
    <citation type="submission" date="2018-01" db="EMBL/GenBank/DDBJ databases">
        <title>Genomic Encyclopedia of Archaeal and Bacterial Type Strains, Phase II (KMG-II): from individual species to whole genera.</title>
        <authorList>
            <person name="Goeker M."/>
        </authorList>
    </citation>
    <scope>NUCLEOTIDE SEQUENCE [LARGE SCALE GENOMIC DNA]</scope>
    <source>
        <strain evidence="2 3">DSM 12048</strain>
    </source>
</reference>
<proteinExistence type="predicted"/>
<comment type="caution">
    <text evidence="2">The sequence shown here is derived from an EMBL/GenBank/DDBJ whole genome shotgun (WGS) entry which is preliminary data.</text>
</comment>
<name>A0A2S5JEE8_9RHOB</name>
<sequence length="86" mass="8835">MDPFSDFPTTLTSPAREAMNVTPDDAEDLGYLPRAIYVGVGGDLSVRMPSGQTVLFQGVAPGTVLPLRAAGINATGTTAGGIVALW</sequence>
<protein>
    <submittedName>
        <fullName evidence="2">Uncharacterized protein</fullName>
    </submittedName>
</protein>
<dbReference type="OrthoDB" id="7916272at2"/>
<evidence type="ECO:0000313" key="2">
    <source>
        <dbReference type="EMBL" id="PPB79665.1"/>
    </source>
</evidence>